<dbReference type="Proteomes" id="UP001062901">
    <property type="component" value="Unassembled WGS sequence"/>
</dbReference>
<comment type="caution">
    <text evidence="1">The sequence shown here is derived from an EMBL/GenBank/DDBJ whole genome shotgun (WGS) entry which is preliminary data.</text>
</comment>
<evidence type="ECO:0000313" key="2">
    <source>
        <dbReference type="Proteomes" id="UP001062901"/>
    </source>
</evidence>
<dbReference type="Pfam" id="PF07409">
    <property type="entry name" value="GP46"/>
    <property type="match status" value="1"/>
</dbReference>
<name>A0ABQ0P0Q8_9PROT</name>
<organism evidence="1 2">
    <name type="scientific">Saccharibacter floricola DSM 15669</name>
    <dbReference type="NCBI Taxonomy" id="1123227"/>
    <lineage>
        <taxon>Bacteria</taxon>
        <taxon>Pseudomonadati</taxon>
        <taxon>Pseudomonadota</taxon>
        <taxon>Alphaproteobacteria</taxon>
        <taxon>Acetobacterales</taxon>
        <taxon>Acetobacteraceae</taxon>
        <taxon>Saccharibacter</taxon>
    </lineage>
</organism>
<reference evidence="1" key="1">
    <citation type="submission" date="2013-04" db="EMBL/GenBank/DDBJ databases">
        <title>The genome sequencing project of 58 acetic acid bacteria.</title>
        <authorList>
            <person name="Okamoto-Kainuma A."/>
            <person name="Ishikawa M."/>
            <person name="Umino S."/>
            <person name="Koizumi Y."/>
            <person name="Shiwa Y."/>
            <person name="Yoshikawa H."/>
            <person name="Matsutani M."/>
            <person name="Matsushita K."/>
        </authorList>
    </citation>
    <scope>NUCLEOTIDE SEQUENCE</scope>
    <source>
        <strain evidence="1">DSM 15669</strain>
    </source>
</reference>
<evidence type="ECO:0000313" key="1">
    <source>
        <dbReference type="EMBL" id="GBQ07994.1"/>
    </source>
</evidence>
<dbReference type="RefSeq" id="WP_018981132.1">
    <property type="nucleotide sequence ID" value="NZ_BAQD01000061.1"/>
</dbReference>
<accession>A0ABQ0P0Q8</accession>
<sequence length="167" mass="18507">MADIALHYHNATQAGDLLFSDGDISLENPLREALLISLFSDRLAPDQLSAQDKAIGLHIPGNALHATENPRKGWWGDMFGEGLIGSRLWQLQRVIVAQSNTVLLEVEAIIYEALEWLITDNVVVKIDVNATWSHNSAQTIHFSIAAYQPTGPSPENFQFSLAWQDMA</sequence>
<dbReference type="InterPro" id="IPR010877">
    <property type="entry name" value="Phage_Mu_Gp46"/>
</dbReference>
<proteinExistence type="predicted"/>
<protein>
    <submittedName>
        <fullName evidence="1">Mu-like prophage protein gp46</fullName>
    </submittedName>
</protein>
<gene>
    <name evidence="1" type="ORF">AA15669_1610</name>
</gene>
<keyword evidence="2" id="KW-1185">Reference proteome</keyword>
<dbReference type="EMBL" id="BAQD01000061">
    <property type="protein sequence ID" value="GBQ07994.1"/>
    <property type="molecule type" value="Genomic_DNA"/>
</dbReference>